<evidence type="ECO:0000256" key="5">
    <source>
        <dbReference type="ARBA" id="ARBA00022692"/>
    </source>
</evidence>
<feature type="compositionally biased region" description="Acidic residues" evidence="10">
    <location>
        <begin position="80"/>
        <end position="93"/>
    </location>
</feature>
<evidence type="ECO:0000256" key="8">
    <source>
        <dbReference type="ARBA" id="ARBA00023034"/>
    </source>
</evidence>
<comment type="similarity">
    <text evidence="2">Belongs to the glycosyltransferase 31 family.</text>
</comment>
<gene>
    <name evidence="12" type="ORF">OKIOD_LOCUS6971</name>
</gene>
<evidence type="ECO:0000256" key="10">
    <source>
        <dbReference type="SAM" id="MobiDB-lite"/>
    </source>
</evidence>
<keyword evidence="5" id="KW-0812">Transmembrane</keyword>
<keyword evidence="4" id="KW-0808">Transferase</keyword>
<proteinExistence type="inferred from homology"/>
<comment type="subcellular location">
    <subcellularLocation>
        <location evidence="1">Golgi apparatus membrane</location>
        <topology evidence="1">Single-pass type II membrane protein</topology>
    </subcellularLocation>
</comment>
<dbReference type="Pfam" id="PF01762">
    <property type="entry name" value="Galactosyl_T"/>
    <property type="match status" value="1"/>
</dbReference>
<evidence type="ECO:0000256" key="6">
    <source>
        <dbReference type="ARBA" id="ARBA00022968"/>
    </source>
</evidence>
<name>A0ABN7SGT1_OIKDI</name>
<feature type="region of interest" description="Disordered" evidence="10">
    <location>
        <begin position="56"/>
        <end position="106"/>
    </location>
</feature>
<feature type="chain" id="PRO_5045508347" evidence="11">
    <location>
        <begin position="27"/>
        <end position="634"/>
    </location>
</feature>
<keyword evidence="9" id="KW-0472">Membrane</keyword>
<evidence type="ECO:0000256" key="3">
    <source>
        <dbReference type="ARBA" id="ARBA00022676"/>
    </source>
</evidence>
<sequence length="634" mass="72345">MLVKGDKLTLLCICLILLNILQYSRYDSVTCQNIQLSNNLHGELFERKIPRSEFIERNGDEYSQMTDNDDDSSSTKEDSESIEDSKDENEDLDSSSNDSSEKEDFWENGKEDGSLIALQSIFDSIEDAEVPLQEIPIKHSVLVVVNTPSSNHATLHEVSSDIRMMHRQMARLAMKLYPSLKVDVQFYGNFLDPNEKVFGDFRFTSHMPLAPLQNAYKGKWSEYSAIVWIANGLNIFDITTIQDGIETVSTSSPGTLLCGVGVTGKSCVADAMMFTPETGKMIYMRGANHPNPMGKISQRYAQPSSIVGPNSLSGFLRSDSRSFEIRFNKKMNLSWLKISKAYQVFTAHPTKRNLPKYLRETQIVSQQKHVKFIKPPSCSGDGFVSFIKSSRKGSFRRDEIRKYYKEILKKQYQDSFHLFFLLGSPSSKEEKWLTDKIKAESEKHNDIVLYDYEDNYENLPMKTFAGYQFFNDHCKKKKYAIFHDDDIYIKLNELKGQLKKLDPSVPEIKCLKGKCIPEAPAMYFGKYYTWIDLYPPMYFIPTYSNGQATALTASAAKKIYEAAKETDYREFRIEDMLYTGILRVKAGISKISGMVLPNGGSVSSHNQGMPDKSNYFQKLTLLYKNNKLSLRAMP</sequence>
<keyword evidence="11" id="KW-0732">Signal</keyword>
<dbReference type="Proteomes" id="UP001158576">
    <property type="component" value="Chromosome XSR"/>
</dbReference>
<evidence type="ECO:0000256" key="4">
    <source>
        <dbReference type="ARBA" id="ARBA00022679"/>
    </source>
</evidence>
<keyword evidence="7" id="KW-1133">Transmembrane helix</keyword>
<organism evidence="12 13">
    <name type="scientific">Oikopleura dioica</name>
    <name type="common">Tunicate</name>
    <dbReference type="NCBI Taxonomy" id="34765"/>
    <lineage>
        <taxon>Eukaryota</taxon>
        <taxon>Metazoa</taxon>
        <taxon>Chordata</taxon>
        <taxon>Tunicata</taxon>
        <taxon>Appendicularia</taxon>
        <taxon>Copelata</taxon>
        <taxon>Oikopleuridae</taxon>
        <taxon>Oikopleura</taxon>
    </lineage>
</organism>
<protein>
    <submittedName>
        <fullName evidence="12">Oidioi.mRNA.OKI2018_I69.XSR.g15413.t1.cds</fullName>
    </submittedName>
</protein>
<evidence type="ECO:0000256" key="7">
    <source>
        <dbReference type="ARBA" id="ARBA00022989"/>
    </source>
</evidence>
<dbReference type="InterPro" id="IPR002659">
    <property type="entry name" value="Glyco_trans_31"/>
</dbReference>
<reference evidence="12 13" key="1">
    <citation type="submission" date="2021-04" db="EMBL/GenBank/DDBJ databases">
        <authorList>
            <person name="Bliznina A."/>
        </authorList>
    </citation>
    <scope>NUCLEOTIDE SEQUENCE [LARGE SCALE GENOMIC DNA]</scope>
</reference>
<dbReference type="PANTHER" id="PTHR11214">
    <property type="entry name" value="BETA-1,3-N-ACETYLGLUCOSAMINYLTRANSFERASE"/>
    <property type="match status" value="1"/>
</dbReference>
<evidence type="ECO:0000256" key="1">
    <source>
        <dbReference type="ARBA" id="ARBA00004323"/>
    </source>
</evidence>
<accession>A0ABN7SGT1</accession>
<evidence type="ECO:0000313" key="12">
    <source>
        <dbReference type="EMBL" id="CAG5098153.1"/>
    </source>
</evidence>
<dbReference type="PANTHER" id="PTHR11214:SF314">
    <property type="entry name" value="HEXOSYLTRANSFERASE"/>
    <property type="match status" value="1"/>
</dbReference>
<dbReference type="EMBL" id="OU015569">
    <property type="protein sequence ID" value="CAG5098153.1"/>
    <property type="molecule type" value="Genomic_DNA"/>
</dbReference>
<evidence type="ECO:0000256" key="11">
    <source>
        <dbReference type="SAM" id="SignalP"/>
    </source>
</evidence>
<keyword evidence="6" id="KW-0735">Signal-anchor</keyword>
<dbReference type="Gene3D" id="3.90.550.50">
    <property type="match status" value="1"/>
</dbReference>
<keyword evidence="13" id="KW-1185">Reference proteome</keyword>
<evidence type="ECO:0000256" key="9">
    <source>
        <dbReference type="ARBA" id="ARBA00023136"/>
    </source>
</evidence>
<keyword evidence="8" id="KW-0333">Golgi apparatus</keyword>
<evidence type="ECO:0000256" key="2">
    <source>
        <dbReference type="ARBA" id="ARBA00008661"/>
    </source>
</evidence>
<evidence type="ECO:0000313" key="13">
    <source>
        <dbReference type="Proteomes" id="UP001158576"/>
    </source>
</evidence>
<keyword evidence="3" id="KW-0328">Glycosyltransferase</keyword>
<feature type="signal peptide" evidence="11">
    <location>
        <begin position="1"/>
        <end position="26"/>
    </location>
</feature>